<dbReference type="PANTHER" id="PTHR43280">
    <property type="entry name" value="ARAC-FAMILY TRANSCRIPTIONAL REGULATOR"/>
    <property type="match status" value="1"/>
</dbReference>
<dbReference type="EMBL" id="JAGKSP010000008">
    <property type="protein sequence ID" value="MBP3964894.1"/>
    <property type="molecule type" value="Genomic_DNA"/>
</dbReference>
<dbReference type="RefSeq" id="WP_210660893.1">
    <property type="nucleotide sequence ID" value="NZ_JAGKSP010000008.1"/>
</dbReference>
<keyword evidence="1" id="KW-0805">Transcription regulation</keyword>
<organism evidence="5 6">
    <name type="scientific">Paenibacillus lignilyticus</name>
    <dbReference type="NCBI Taxonomy" id="1172615"/>
    <lineage>
        <taxon>Bacteria</taxon>
        <taxon>Bacillati</taxon>
        <taxon>Bacillota</taxon>
        <taxon>Bacilli</taxon>
        <taxon>Bacillales</taxon>
        <taxon>Paenibacillaceae</taxon>
        <taxon>Paenibacillus</taxon>
    </lineage>
</organism>
<dbReference type="Pfam" id="PF07883">
    <property type="entry name" value="Cupin_2"/>
    <property type="match status" value="1"/>
</dbReference>
<keyword evidence="3" id="KW-0804">Transcription</keyword>
<evidence type="ECO:0000313" key="6">
    <source>
        <dbReference type="Proteomes" id="UP000673394"/>
    </source>
</evidence>
<reference evidence="5 6" key="1">
    <citation type="submission" date="2021-04" db="EMBL/GenBank/DDBJ databases">
        <title>Paenibacillus sp. DLE-14 whole genome sequence.</title>
        <authorList>
            <person name="Ham Y.J."/>
        </authorList>
    </citation>
    <scope>NUCLEOTIDE SEQUENCE [LARGE SCALE GENOMIC DNA]</scope>
    <source>
        <strain evidence="5 6">DLE-14</strain>
    </source>
</reference>
<evidence type="ECO:0000256" key="2">
    <source>
        <dbReference type="ARBA" id="ARBA00023125"/>
    </source>
</evidence>
<dbReference type="InterPro" id="IPR037923">
    <property type="entry name" value="HTH-like"/>
</dbReference>
<dbReference type="PROSITE" id="PS01124">
    <property type="entry name" value="HTH_ARAC_FAMILY_2"/>
    <property type="match status" value="1"/>
</dbReference>
<dbReference type="SMART" id="SM00342">
    <property type="entry name" value="HTH_ARAC"/>
    <property type="match status" value="1"/>
</dbReference>
<evidence type="ECO:0000256" key="1">
    <source>
        <dbReference type="ARBA" id="ARBA00023015"/>
    </source>
</evidence>
<evidence type="ECO:0000256" key="3">
    <source>
        <dbReference type="ARBA" id="ARBA00023163"/>
    </source>
</evidence>
<dbReference type="Proteomes" id="UP000673394">
    <property type="component" value="Unassembled WGS sequence"/>
</dbReference>
<keyword evidence="6" id="KW-1185">Reference proteome</keyword>
<evidence type="ECO:0000259" key="4">
    <source>
        <dbReference type="PROSITE" id="PS01124"/>
    </source>
</evidence>
<dbReference type="PANTHER" id="PTHR43280:SF2">
    <property type="entry name" value="HTH-TYPE TRANSCRIPTIONAL REGULATOR EXSA"/>
    <property type="match status" value="1"/>
</dbReference>
<dbReference type="InterPro" id="IPR009057">
    <property type="entry name" value="Homeodomain-like_sf"/>
</dbReference>
<dbReference type="SUPFAM" id="SSF51215">
    <property type="entry name" value="Regulatory protein AraC"/>
    <property type="match status" value="1"/>
</dbReference>
<protein>
    <submittedName>
        <fullName evidence="5">AraC family transcriptional regulator</fullName>
    </submittedName>
</protein>
<proteinExistence type="predicted"/>
<dbReference type="Gene3D" id="2.60.120.10">
    <property type="entry name" value="Jelly Rolls"/>
    <property type="match status" value="1"/>
</dbReference>
<dbReference type="Pfam" id="PF12833">
    <property type="entry name" value="HTH_18"/>
    <property type="match status" value="1"/>
</dbReference>
<accession>A0ABS5CG90</accession>
<dbReference type="InterPro" id="IPR014710">
    <property type="entry name" value="RmlC-like_jellyroll"/>
</dbReference>
<name>A0ABS5CG90_9BACL</name>
<dbReference type="InterPro" id="IPR013096">
    <property type="entry name" value="Cupin_2"/>
</dbReference>
<comment type="caution">
    <text evidence="5">The sequence shown here is derived from an EMBL/GenBank/DDBJ whole genome shotgun (WGS) entry which is preliminary data.</text>
</comment>
<dbReference type="Gene3D" id="1.10.10.60">
    <property type="entry name" value="Homeodomain-like"/>
    <property type="match status" value="2"/>
</dbReference>
<dbReference type="SUPFAM" id="SSF46689">
    <property type="entry name" value="Homeodomain-like"/>
    <property type="match status" value="2"/>
</dbReference>
<keyword evidence="2" id="KW-0238">DNA-binding</keyword>
<gene>
    <name evidence="5" type="ORF">I8J30_19405</name>
</gene>
<evidence type="ECO:0000313" key="5">
    <source>
        <dbReference type="EMBL" id="MBP3964894.1"/>
    </source>
</evidence>
<feature type="domain" description="HTH araC/xylS-type" evidence="4">
    <location>
        <begin position="190"/>
        <end position="288"/>
    </location>
</feature>
<sequence length="298" mass="34660">MEEQDLLTRLSPYVRIAMASIVPARWSIPARQIWDYELLYLQEGHLLVTVEGVAYEGIPGDIFLFKPRQPHSIQALGDTPVSQPHVHFDLIEMPDSPELSVSFQMPSHMTKEQLAWFRPDRMSDGALALPSHIRLRQPKRFESMLLELIEEFQMRLPLYETSCKGLLLSLLTYLIRQHELGMNRPGTDMQAIRRHLHSKWDNEITLEELSERFNISKYYMLRTFKKHYLTTPIQYHRQIRMDQAKQLLRYTNLSIQHIADHLGFGSIHAFSRAFKVAEGIPPIAFRAKNGPSAEELNS</sequence>
<dbReference type="InterPro" id="IPR018060">
    <property type="entry name" value="HTH_AraC"/>
</dbReference>